<reference evidence="4 5" key="1">
    <citation type="journal article" date="2016" name="Appl. Environ. Microbiol.">
        <title>Whole genome relationships among Francisella bacteria of diverse origin define new species and provide specific regions for detection.</title>
        <authorList>
            <person name="Challacombe J.F."/>
            <person name="Petersen J.M."/>
            <person name="Gallegos-Graves V."/>
            <person name="Hodge D."/>
            <person name="Pillai S."/>
            <person name="Kuske C.R."/>
        </authorList>
    </citation>
    <scope>NUCLEOTIDE SEQUENCE [LARGE SCALE GENOMIC DNA]</scope>
    <source>
        <strain evidence="5">TX07-7310</strain>
    </source>
</reference>
<dbReference type="KEGG" id="frx:F7310_06370"/>
<dbReference type="PANTHER" id="PTHR11240">
    <property type="entry name" value="RIBONUCLEASE T2"/>
    <property type="match status" value="1"/>
</dbReference>
<dbReference type="EMBL" id="CP016796">
    <property type="protein sequence ID" value="API87002.1"/>
    <property type="molecule type" value="Genomic_DNA"/>
</dbReference>
<keyword evidence="3" id="KW-0732">Signal</keyword>
<dbReference type="GO" id="GO:0003723">
    <property type="term" value="F:RNA binding"/>
    <property type="evidence" value="ECO:0007669"/>
    <property type="project" value="InterPro"/>
</dbReference>
<dbReference type="InterPro" id="IPR033130">
    <property type="entry name" value="RNase_T2_His_AS_2"/>
</dbReference>
<protein>
    <submittedName>
        <fullName evidence="4">Ribonuclease I</fullName>
    </submittedName>
</protein>
<dbReference type="InterPro" id="IPR001568">
    <property type="entry name" value="RNase_T2-like"/>
</dbReference>
<gene>
    <name evidence="4" type="ORF">F7310_06370</name>
</gene>
<sequence length="334" mass="37774">MIKMKIRINLWLISVLLLITTSIYAEPASGTFTARSSCQAYISKNKQTNPDNTHVIIGQTYTIKEKNKYTNANWFRIFIPKADKNQFRWVSKNCGIVKLKNNLSRQCINKSGYADSYVLALSWEPAFCETYGYGANKQECKNLSLNNTAAKSFSLHGFWPNQNACGINYGFCNTKEQINFCSYAPLKLDAKTEKLLHSVMPGYNSTSCLQRHEWYKHGTCQLQDQNQYFTQAANFVRQINSSKLEQLFSQNIGKEITIEQFNNAFNSSFGANSSKKVYLNCKEGMLVDIYISLPKSADDPTQKDLAALLSKAPNAKQSTCPNTFRISNFSSSVN</sequence>
<evidence type="ECO:0000313" key="4">
    <source>
        <dbReference type="EMBL" id="API87002.1"/>
    </source>
</evidence>
<dbReference type="GO" id="GO:0033897">
    <property type="term" value="F:ribonuclease T2 activity"/>
    <property type="evidence" value="ECO:0007669"/>
    <property type="project" value="InterPro"/>
</dbReference>
<dbReference type="SUPFAM" id="SSF55895">
    <property type="entry name" value="Ribonuclease Rh-like"/>
    <property type="match status" value="1"/>
</dbReference>
<feature type="chain" id="PRO_5009857958" evidence="3">
    <location>
        <begin position="26"/>
        <end position="334"/>
    </location>
</feature>
<dbReference type="STRING" id="573570.F7310_06370"/>
<comment type="similarity">
    <text evidence="1 2">Belongs to the RNase T2 family.</text>
</comment>
<name>A0A1L4BT31_9GAMM</name>
<evidence type="ECO:0000256" key="1">
    <source>
        <dbReference type="ARBA" id="ARBA00007469"/>
    </source>
</evidence>
<organism evidence="4 5">
    <name type="scientific">Francisella uliginis</name>
    <dbReference type="NCBI Taxonomy" id="573570"/>
    <lineage>
        <taxon>Bacteria</taxon>
        <taxon>Pseudomonadati</taxon>
        <taxon>Pseudomonadota</taxon>
        <taxon>Gammaproteobacteria</taxon>
        <taxon>Thiotrichales</taxon>
        <taxon>Francisellaceae</taxon>
        <taxon>Francisella</taxon>
    </lineage>
</organism>
<evidence type="ECO:0000313" key="5">
    <source>
        <dbReference type="Proteomes" id="UP000184222"/>
    </source>
</evidence>
<dbReference type="PANTHER" id="PTHR11240:SF22">
    <property type="entry name" value="RIBONUCLEASE T2"/>
    <property type="match status" value="1"/>
</dbReference>
<dbReference type="Pfam" id="PF00445">
    <property type="entry name" value="Ribonuclease_T2"/>
    <property type="match status" value="1"/>
</dbReference>
<accession>A0A1L4BT31</accession>
<dbReference type="GO" id="GO:0006401">
    <property type="term" value="P:RNA catabolic process"/>
    <property type="evidence" value="ECO:0007669"/>
    <property type="project" value="TreeGrafter"/>
</dbReference>
<keyword evidence="5" id="KW-1185">Reference proteome</keyword>
<dbReference type="PROSITE" id="PS00531">
    <property type="entry name" value="RNASE_T2_2"/>
    <property type="match status" value="1"/>
</dbReference>
<dbReference type="InterPro" id="IPR036430">
    <property type="entry name" value="RNase_T2-like_sf"/>
</dbReference>
<evidence type="ECO:0000256" key="2">
    <source>
        <dbReference type="RuleBase" id="RU004328"/>
    </source>
</evidence>
<dbReference type="Gene3D" id="3.90.730.10">
    <property type="entry name" value="Ribonuclease T2-like"/>
    <property type="match status" value="1"/>
</dbReference>
<dbReference type="Proteomes" id="UP000184222">
    <property type="component" value="Chromosome"/>
</dbReference>
<feature type="signal peptide" evidence="3">
    <location>
        <begin position="1"/>
        <end position="25"/>
    </location>
</feature>
<evidence type="ECO:0000256" key="3">
    <source>
        <dbReference type="SAM" id="SignalP"/>
    </source>
</evidence>
<proteinExistence type="inferred from homology"/>
<dbReference type="AlphaFoldDB" id="A0A1L4BT31"/>